<proteinExistence type="inferred from homology"/>
<dbReference type="InterPro" id="IPR011765">
    <property type="entry name" value="Pept_M16_N"/>
</dbReference>
<keyword evidence="14" id="KW-1185">Reference proteome</keyword>
<dbReference type="EMBL" id="MU150230">
    <property type="protein sequence ID" value="KAF9469217.1"/>
    <property type="molecule type" value="Genomic_DNA"/>
</dbReference>
<evidence type="ECO:0000256" key="1">
    <source>
        <dbReference type="ARBA" id="ARBA00001947"/>
    </source>
</evidence>
<dbReference type="InterPro" id="IPR054734">
    <property type="entry name" value="PqqF-like_C_4"/>
</dbReference>
<dbReference type="SUPFAM" id="SSF63411">
    <property type="entry name" value="LuxS/MPP-like metallohydrolase"/>
    <property type="match status" value="4"/>
</dbReference>
<dbReference type="FunFam" id="3.30.830.10:FF:000012">
    <property type="entry name" value="Protease 3"/>
    <property type="match status" value="1"/>
</dbReference>
<name>A0A9P5YFX5_9AGAR</name>
<protein>
    <submittedName>
        <fullName evidence="13">Metalloenzyme, LuxS/M16 peptidase-like protein</fullName>
    </submittedName>
</protein>
<keyword evidence="6" id="KW-0862">Zinc</keyword>
<keyword evidence="4" id="KW-0479">Metal-binding</keyword>
<dbReference type="GO" id="GO:0051603">
    <property type="term" value="P:proteolysis involved in protein catabolic process"/>
    <property type="evidence" value="ECO:0007669"/>
    <property type="project" value="TreeGrafter"/>
</dbReference>
<dbReference type="GO" id="GO:0043171">
    <property type="term" value="P:peptide catabolic process"/>
    <property type="evidence" value="ECO:0007669"/>
    <property type="project" value="TreeGrafter"/>
</dbReference>
<dbReference type="OrthoDB" id="952271at2759"/>
<evidence type="ECO:0000256" key="8">
    <source>
        <dbReference type="RuleBase" id="RU004447"/>
    </source>
</evidence>
<evidence type="ECO:0000256" key="5">
    <source>
        <dbReference type="ARBA" id="ARBA00022801"/>
    </source>
</evidence>
<feature type="domain" description="Peptidase M16 N-terminal" evidence="9">
    <location>
        <begin position="46"/>
        <end position="179"/>
    </location>
</feature>
<comment type="cofactor">
    <cofactor evidence="1">
        <name>Zn(2+)</name>
        <dbReference type="ChEBI" id="CHEBI:29105"/>
    </cofactor>
</comment>
<dbReference type="GO" id="GO:0004222">
    <property type="term" value="F:metalloendopeptidase activity"/>
    <property type="evidence" value="ECO:0007669"/>
    <property type="project" value="InterPro"/>
</dbReference>
<dbReference type="PROSITE" id="PS00143">
    <property type="entry name" value="INSULINASE"/>
    <property type="match status" value="1"/>
</dbReference>
<keyword evidence="5" id="KW-0378">Hydrolase</keyword>
<comment type="caution">
    <text evidence="13">The sequence shown here is derived from an EMBL/GenBank/DDBJ whole genome shotgun (WGS) entry which is preliminary data.</text>
</comment>
<dbReference type="Pfam" id="PF05193">
    <property type="entry name" value="Peptidase_M16_C"/>
    <property type="match status" value="1"/>
</dbReference>
<feature type="domain" description="Peptidase M16 C-terminal" evidence="10">
    <location>
        <begin position="217"/>
        <end position="373"/>
    </location>
</feature>
<dbReference type="Gene3D" id="3.30.830.10">
    <property type="entry name" value="Metalloenzyme, LuxS/M16 peptidase-like"/>
    <property type="match status" value="4"/>
</dbReference>
<comment type="similarity">
    <text evidence="2 8">Belongs to the peptidase M16 family.</text>
</comment>
<gene>
    <name evidence="13" type="ORF">BDZ94DRAFT_1152501</name>
</gene>
<dbReference type="FunFam" id="3.30.830.10:FF:000003">
    <property type="entry name" value="Insulin-degrading enzyme"/>
    <property type="match status" value="1"/>
</dbReference>
<evidence type="ECO:0000259" key="11">
    <source>
        <dbReference type="Pfam" id="PF16187"/>
    </source>
</evidence>
<feature type="domain" description="Peptidase M16 middle/third" evidence="11">
    <location>
        <begin position="391"/>
        <end position="681"/>
    </location>
</feature>
<dbReference type="InterPro" id="IPR001431">
    <property type="entry name" value="Pept_M16_Zn_BS"/>
</dbReference>
<dbReference type="Proteomes" id="UP000807353">
    <property type="component" value="Unassembled WGS sequence"/>
</dbReference>
<dbReference type="FunFam" id="3.30.830.10:FF:000005">
    <property type="entry name" value="nardilysin isoform X1"/>
    <property type="match status" value="1"/>
</dbReference>
<dbReference type="Pfam" id="PF22456">
    <property type="entry name" value="PqqF-like_C_4"/>
    <property type="match status" value="1"/>
</dbReference>
<dbReference type="PANTHER" id="PTHR43690:SF18">
    <property type="entry name" value="INSULIN-DEGRADING ENZYME-RELATED"/>
    <property type="match status" value="1"/>
</dbReference>
<sequence>MQSDWTRVADGTKPPFFVFTKPIQKSQQDDREYRLIRLDNGLQAMLVHDARADKAAASLDVAVGHLYDPDDMPGLAHFCEHLLFMGTEQFPRENEYSEYLAKNNGASNAYTATSNTNYYFSVATPALAGALERFAGFFHSPLFSPSCTSRELNAVDSEHKKNHQSDMWRIFQLNKHLSKEGHVWRKFGSGNRDSLLKAAKDLKAQGRLTESAAPSQYCASRMRLCIIGQESLDELSKMASTLFSPIPNRGRDALPMLPEHPFGPNESGTLVSVQTVMGFHALEISFPLEYQPTYWKHKPANFISHFVGHEGPGSLYSYLKGKGWVTSLSTGPQNIARGFNMFKITLHLTQEGFKNYREAIIASFKYLTLLRSSEFASYHQHEVSTIAATHFRFLEKKRPDDYATWISEHMAWPVPKELLISAPQLTWGWEQNGEVEKIREYLDSFRITKGRVVLMAKAEEHTELFANANWKNEPWYGTPYRVEKFDEDFIKRADAPNDIPELFLPAPNEFIPTNLDVEKREPLKRPHLIRDTPLSTVWHKKDDRFWVPKAHVIINLRSPVGNASPRASVMTRLYSDIVNDSLSEFSYDADLAGLTYNFLQHSGGLLVSMNGYNDKMVVLVQHVLEKIKALIVNPERLAVMKEQVKRDWENFYLGQSYSLSDYFGRYILTAQTWTVDERLAELSSVTPEEIQQHMKELLSQVHLKILVTGNIYKDEALKFADMAEESLGISPYSSVELNDRALLPPLASNVVYSAPIPNPNQANSALTYYVHFGSITDKRLRVTSSLITQIMSEPAFNVLRTQEQLGYIVSLSSWSLAGASEKGLRIVVQSERPPTYLEERVEAFLDTMKGAIENMSDVEFAEHKNGLEKKWLEAEKSLADETSRFSVHVNSGHWDFLRNENDAQLLKSITKDEVLAIFLTHVHPSSLTRSKLSVHMCSIKPRPKRVSVAASEAFTTLVREAELDVDQSSWKESLGDGTPLISDYINHWQQVIASKNSTEGKHLIDLIPGLVAKYPVEGEGKDRIHPDITYIKNLQTFRAGLKVSVDPGPMIQWGDLPVSRF</sequence>
<evidence type="ECO:0000256" key="6">
    <source>
        <dbReference type="ARBA" id="ARBA00022833"/>
    </source>
</evidence>
<evidence type="ECO:0000256" key="3">
    <source>
        <dbReference type="ARBA" id="ARBA00022670"/>
    </source>
</evidence>
<evidence type="ECO:0000256" key="2">
    <source>
        <dbReference type="ARBA" id="ARBA00007261"/>
    </source>
</evidence>
<dbReference type="Pfam" id="PF16187">
    <property type="entry name" value="Peptidase_M16_M"/>
    <property type="match status" value="1"/>
</dbReference>
<dbReference type="GO" id="GO:0046872">
    <property type="term" value="F:metal ion binding"/>
    <property type="evidence" value="ECO:0007669"/>
    <property type="project" value="UniProtKB-KW"/>
</dbReference>
<reference evidence="13" key="1">
    <citation type="submission" date="2020-11" db="EMBL/GenBank/DDBJ databases">
        <authorList>
            <consortium name="DOE Joint Genome Institute"/>
            <person name="Ahrendt S."/>
            <person name="Riley R."/>
            <person name="Andreopoulos W."/>
            <person name="Labutti K."/>
            <person name="Pangilinan J."/>
            <person name="Ruiz-Duenas F.J."/>
            <person name="Barrasa J.M."/>
            <person name="Sanchez-Garcia M."/>
            <person name="Camarero S."/>
            <person name="Miyauchi S."/>
            <person name="Serrano A."/>
            <person name="Linde D."/>
            <person name="Babiker R."/>
            <person name="Drula E."/>
            <person name="Ayuso-Fernandez I."/>
            <person name="Pacheco R."/>
            <person name="Padilla G."/>
            <person name="Ferreira P."/>
            <person name="Barriuso J."/>
            <person name="Kellner H."/>
            <person name="Castanera R."/>
            <person name="Alfaro M."/>
            <person name="Ramirez L."/>
            <person name="Pisabarro A.G."/>
            <person name="Kuo A."/>
            <person name="Tritt A."/>
            <person name="Lipzen A."/>
            <person name="He G."/>
            <person name="Yan M."/>
            <person name="Ng V."/>
            <person name="Cullen D."/>
            <person name="Martin F."/>
            <person name="Rosso M.-N."/>
            <person name="Henrissat B."/>
            <person name="Hibbett D."/>
            <person name="Martinez A.T."/>
            <person name="Grigoriev I.V."/>
        </authorList>
    </citation>
    <scope>NUCLEOTIDE SEQUENCE</scope>
    <source>
        <strain evidence="13">CBS 247.69</strain>
    </source>
</reference>
<evidence type="ECO:0000259" key="10">
    <source>
        <dbReference type="Pfam" id="PF05193"/>
    </source>
</evidence>
<organism evidence="13 14">
    <name type="scientific">Collybia nuda</name>
    <dbReference type="NCBI Taxonomy" id="64659"/>
    <lineage>
        <taxon>Eukaryota</taxon>
        <taxon>Fungi</taxon>
        <taxon>Dikarya</taxon>
        <taxon>Basidiomycota</taxon>
        <taxon>Agaricomycotina</taxon>
        <taxon>Agaricomycetes</taxon>
        <taxon>Agaricomycetidae</taxon>
        <taxon>Agaricales</taxon>
        <taxon>Tricholomatineae</taxon>
        <taxon>Clitocybaceae</taxon>
        <taxon>Collybia</taxon>
    </lineage>
</organism>
<dbReference type="GO" id="GO:0005739">
    <property type="term" value="C:mitochondrion"/>
    <property type="evidence" value="ECO:0007669"/>
    <property type="project" value="TreeGrafter"/>
</dbReference>
<evidence type="ECO:0000259" key="9">
    <source>
        <dbReference type="Pfam" id="PF00675"/>
    </source>
</evidence>
<dbReference type="InterPro" id="IPR050626">
    <property type="entry name" value="Peptidase_M16"/>
</dbReference>
<evidence type="ECO:0000256" key="4">
    <source>
        <dbReference type="ARBA" id="ARBA00022723"/>
    </source>
</evidence>
<accession>A0A9P5YFX5</accession>
<evidence type="ECO:0000313" key="14">
    <source>
        <dbReference type="Proteomes" id="UP000807353"/>
    </source>
</evidence>
<keyword evidence="3" id="KW-0645">Protease</keyword>
<evidence type="ECO:0000259" key="12">
    <source>
        <dbReference type="Pfam" id="PF22456"/>
    </source>
</evidence>
<dbReference type="PANTHER" id="PTHR43690">
    <property type="entry name" value="NARDILYSIN"/>
    <property type="match status" value="1"/>
</dbReference>
<dbReference type="InterPro" id="IPR011249">
    <property type="entry name" value="Metalloenz_LuxS/M16"/>
</dbReference>
<dbReference type="AlphaFoldDB" id="A0A9P5YFX5"/>
<feature type="domain" description="Coenzyme PQQ synthesis protein F-like C-terminal lobe" evidence="12">
    <location>
        <begin position="786"/>
        <end position="885"/>
    </location>
</feature>
<dbReference type="InterPro" id="IPR007863">
    <property type="entry name" value="Peptidase_M16_C"/>
</dbReference>
<dbReference type="Pfam" id="PF00675">
    <property type="entry name" value="Peptidase_M16"/>
    <property type="match status" value="1"/>
</dbReference>
<dbReference type="InterPro" id="IPR032632">
    <property type="entry name" value="Peptidase_M16_M"/>
</dbReference>
<dbReference type="GO" id="GO:0005829">
    <property type="term" value="C:cytosol"/>
    <property type="evidence" value="ECO:0007669"/>
    <property type="project" value="TreeGrafter"/>
</dbReference>
<evidence type="ECO:0000256" key="7">
    <source>
        <dbReference type="ARBA" id="ARBA00023049"/>
    </source>
</evidence>
<keyword evidence="7" id="KW-0482">Metalloprotease</keyword>
<evidence type="ECO:0000313" key="13">
    <source>
        <dbReference type="EMBL" id="KAF9469217.1"/>
    </source>
</evidence>